<evidence type="ECO:0000313" key="1">
    <source>
        <dbReference type="EMBL" id="MBK9295535.1"/>
    </source>
</evidence>
<reference evidence="1 2" key="1">
    <citation type="submission" date="2020-10" db="EMBL/GenBank/DDBJ databases">
        <title>Connecting structure to function with the recovery of over 1000 high-quality activated sludge metagenome-assembled genomes encoding full-length rRNA genes using long-read sequencing.</title>
        <authorList>
            <person name="Singleton C.M."/>
            <person name="Petriglieri F."/>
            <person name="Kristensen J.M."/>
            <person name="Kirkegaard R.H."/>
            <person name="Michaelsen T.Y."/>
            <person name="Andersen M.H."/>
            <person name="Karst S.M."/>
            <person name="Dueholm M.S."/>
            <person name="Nielsen P.H."/>
            <person name="Albertsen M."/>
        </authorList>
    </citation>
    <scope>NUCLEOTIDE SEQUENCE [LARGE SCALE GENOMIC DNA]</scope>
    <source>
        <strain evidence="1">Lyne_18-Q3-R50-59_MAXAC.006</strain>
    </source>
</reference>
<dbReference type="Proteomes" id="UP000727993">
    <property type="component" value="Unassembled WGS sequence"/>
</dbReference>
<sequence>MSHPVDLDELDAALRRYGSHAFLMTTSDDLRPHISHVTVELAGGMLTCGAGRKTGANASVRPMVSLLWPAPEEGEFSLILDGDATLDGDVLRVTPTGAIRHRPASNPDCTVDCEPLTHD</sequence>
<gene>
    <name evidence="1" type="ORF">IPN02_01400</name>
</gene>
<protein>
    <submittedName>
        <fullName evidence="1">Pyridoxamine 5'-phosphate oxidase family protein</fullName>
    </submittedName>
</protein>
<dbReference type="EMBL" id="JADJZA010000001">
    <property type="protein sequence ID" value="MBK9295535.1"/>
    <property type="molecule type" value="Genomic_DNA"/>
</dbReference>
<dbReference type="InterPro" id="IPR012349">
    <property type="entry name" value="Split_barrel_FMN-bd"/>
</dbReference>
<evidence type="ECO:0000313" key="2">
    <source>
        <dbReference type="Proteomes" id="UP000727993"/>
    </source>
</evidence>
<name>A0A936N8F6_9ACTN</name>
<comment type="caution">
    <text evidence="1">The sequence shown here is derived from an EMBL/GenBank/DDBJ whole genome shotgun (WGS) entry which is preliminary data.</text>
</comment>
<proteinExistence type="predicted"/>
<dbReference type="Gene3D" id="2.30.110.10">
    <property type="entry name" value="Electron Transport, Fmn-binding Protein, Chain A"/>
    <property type="match status" value="1"/>
</dbReference>
<accession>A0A936N8F6</accession>
<dbReference type="AlphaFoldDB" id="A0A936N8F6"/>
<organism evidence="1 2">
    <name type="scientific">Candidatus Neomicrothrix subdominans</name>
    <dbReference type="NCBI Taxonomy" id="2954438"/>
    <lineage>
        <taxon>Bacteria</taxon>
        <taxon>Bacillati</taxon>
        <taxon>Actinomycetota</taxon>
        <taxon>Acidimicrobiia</taxon>
        <taxon>Acidimicrobiales</taxon>
        <taxon>Microthrixaceae</taxon>
        <taxon>Candidatus Neomicrothrix</taxon>
    </lineage>
</organism>